<comment type="caution">
    <text evidence="2">The sequence shown here is derived from an EMBL/GenBank/DDBJ whole genome shotgun (WGS) entry which is preliminary data.</text>
</comment>
<evidence type="ECO:0000313" key="2">
    <source>
        <dbReference type="EMBL" id="KAF7343838.1"/>
    </source>
</evidence>
<gene>
    <name evidence="2" type="ORF">MSAN_01965000</name>
</gene>
<evidence type="ECO:0000256" key="1">
    <source>
        <dbReference type="SAM" id="MobiDB-lite"/>
    </source>
</evidence>
<evidence type="ECO:0000313" key="3">
    <source>
        <dbReference type="Proteomes" id="UP000623467"/>
    </source>
</evidence>
<sequence>MSTVTTLTLQNAFDLPSPVTLHFEDSEFDINCPYSPTSSLKGVLIRSRPSSMEISERDLPAEFGQFGMTSNIHVPFIQAVPARKAAGLASKAMADATSGINTSATLTPIPLRAVRRVLAEDEENSDEAMPPTDVDGNAPAIYRRTWPSMEVLRRRVSGIFHRKDASHVPRAPSSTTSDTSLADATTTTHVTPPSRPRRTFSFSLRARAGPTTKIPEAPTSVVNAARAQRVRRSRSFAGFTYMAHRVLDPIPEPDVELDEIGLEAYNIARETGQFWVYEEDGGSCDRSIGTRGRACMVNRLYLSRCLCLCTHMLLRGRYKV</sequence>
<reference evidence="2" key="1">
    <citation type="submission" date="2020-05" db="EMBL/GenBank/DDBJ databases">
        <title>Mycena genomes resolve the evolution of fungal bioluminescence.</title>
        <authorList>
            <person name="Tsai I.J."/>
        </authorList>
    </citation>
    <scope>NUCLEOTIDE SEQUENCE</scope>
    <source>
        <strain evidence="2">160909Yilan</strain>
    </source>
</reference>
<dbReference type="AlphaFoldDB" id="A0A8H6XM92"/>
<proteinExistence type="predicted"/>
<dbReference type="Proteomes" id="UP000623467">
    <property type="component" value="Unassembled WGS sequence"/>
</dbReference>
<name>A0A8H6XM92_9AGAR</name>
<feature type="compositionally biased region" description="Low complexity" evidence="1">
    <location>
        <begin position="171"/>
        <end position="192"/>
    </location>
</feature>
<accession>A0A8H6XM92</accession>
<dbReference type="EMBL" id="JACAZH010000022">
    <property type="protein sequence ID" value="KAF7343838.1"/>
    <property type="molecule type" value="Genomic_DNA"/>
</dbReference>
<protein>
    <submittedName>
        <fullName evidence="2">Uncharacterized protein</fullName>
    </submittedName>
</protein>
<feature type="region of interest" description="Disordered" evidence="1">
    <location>
        <begin position="163"/>
        <end position="197"/>
    </location>
</feature>
<dbReference type="OrthoDB" id="3059808at2759"/>
<keyword evidence="3" id="KW-1185">Reference proteome</keyword>
<organism evidence="2 3">
    <name type="scientific">Mycena sanguinolenta</name>
    <dbReference type="NCBI Taxonomy" id="230812"/>
    <lineage>
        <taxon>Eukaryota</taxon>
        <taxon>Fungi</taxon>
        <taxon>Dikarya</taxon>
        <taxon>Basidiomycota</taxon>
        <taxon>Agaricomycotina</taxon>
        <taxon>Agaricomycetes</taxon>
        <taxon>Agaricomycetidae</taxon>
        <taxon>Agaricales</taxon>
        <taxon>Marasmiineae</taxon>
        <taxon>Mycenaceae</taxon>
        <taxon>Mycena</taxon>
    </lineage>
</organism>